<feature type="region of interest" description="Disordered" evidence="1">
    <location>
        <begin position="1"/>
        <end position="35"/>
    </location>
</feature>
<feature type="compositionally biased region" description="Polar residues" evidence="1">
    <location>
        <begin position="203"/>
        <end position="223"/>
    </location>
</feature>
<dbReference type="STRING" id="1149755.A0A2J6S6S6"/>
<proteinExistence type="predicted"/>
<feature type="region of interest" description="Disordered" evidence="1">
    <location>
        <begin position="759"/>
        <end position="827"/>
    </location>
</feature>
<evidence type="ECO:0000313" key="3">
    <source>
        <dbReference type="Proteomes" id="UP000235786"/>
    </source>
</evidence>
<keyword evidence="3" id="KW-1185">Reference proteome</keyword>
<evidence type="ECO:0000313" key="2">
    <source>
        <dbReference type="EMBL" id="PMD46446.1"/>
    </source>
</evidence>
<feature type="compositionally biased region" description="Polar residues" evidence="1">
    <location>
        <begin position="17"/>
        <end position="35"/>
    </location>
</feature>
<dbReference type="EMBL" id="KZ613939">
    <property type="protein sequence ID" value="PMD46446.1"/>
    <property type="molecule type" value="Genomic_DNA"/>
</dbReference>
<dbReference type="OrthoDB" id="275715at2759"/>
<dbReference type="AlphaFoldDB" id="A0A2J6S6S6"/>
<feature type="compositionally biased region" description="Polar residues" evidence="1">
    <location>
        <begin position="160"/>
        <end position="184"/>
    </location>
</feature>
<dbReference type="Proteomes" id="UP000235786">
    <property type="component" value="Unassembled WGS sequence"/>
</dbReference>
<reference evidence="2 3" key="1">
    <citation type="submission" date="2016-04" db="EMBL/GenBank/DDBJ databases">
        <title>A degradative enzymes factory behind the ericoid mycorrhizal symbiosis.</title>
        <authorList>
            <consortium name="DOE Joint Genome Institute"/>
            <person name="Martino E."/>
            <person name="Morin E."/>
            <person name="Grelet G."/>
            <person name="Kuo A."/>
            <person name="Kohler A."/>
            <person name="Daghino S."/>
            <person name="Barry K."/>
            <person name="Choi C."/>
            <person name="Cichocki N."/>
            <person name="Clum A."/>
            <person name="Copeland A."/>
            <person name="Hainaut M."/>
            <person name="Haridas S."/>
            <person name="Labutti K."/>
            <person name="Lindquist E."/>
            <person name="Lipzen A."/>
            <person name="Khouja H.-R."/>
            <person name="Murat C."/>
            <person name="Ohm R."/>
            <person name="Olson A."/>
            <person name="Spatafora J."/>
            <person name="Veneault-Fourrey C."/>
            <person name="Henrissat B."/>
            <person name="Grigoriev I."/>
            <person name="Martin F."/>
            <person name="Perotto S."/>
        </authorList>
    </citation>
    <scope>NUCLEOTIDE SEQUENCE [LARGE SCALE GENOMIC DNA]</scope>
    <source>
        <strain evidence="2 3">F</strain>
    </source>
</reference>
<feature type="region of interest" description="Disordered" evidence="1">
    <location>
        <begin position="160"/>
        <end position="244"/>
    </location>
</feature>
<name>A0A2J6S6S6_HYAVF</name>
<organism evidence="2 3">
    <name type="scientific">Hyaloscypha variabilis (strain UAMH 11265 / GT02V1 / F)</name>
    <name type="common">Meliniomyces variabilis</name>
    <dbReference type="NCBI Taxonomy" id="1149755"/>
    <lineage>
        <taxon>Eukaryota</taxon>
        <taxon>Fungi</taxon>
        <taxon>Dikarya</taxon>
        <taxon>Ascomycota</taxon>
        <taxon>Pezizomycotina</taxon>
        <taxon>Leotiomycetes</taxon>
        <taxon>Helotiales</taxon>
        <taxon>Hyaloscyphaceae</taxon>
        <taxon>Hyaloscypha</taxon>
        <taxon>Hyaloscypha variabilis</taxon>
    </lineage>
</organism>
<protein>
    <submittedName>
        <fullName evidence="2">Uncharacterized protein</fullName>
    </submittedName>
</protein>
<feature type="compositionally biased region" description="Basic residues" evidence="1">
    <location>
        <begin position="439"/>
        <end position="460"/>
    </location>
</feature>
<feature type="compositionally biased region" description="Acidic residues" evidence="1">
    <location>
        <begin position="517"/>
        <end position="535"/>
    </location>
</feature>
<accession>A0A2J6S6S6</accession>
<feature type="region of interest" description="Disordered" evidence="1">
    <location>
        <begin position="429"/>
        <end position="581"/>
    </location>
</feature>
<gene>
    <name evidence="2" type="ORF">L207DRAFT_577308</name>
</gene>
<evidence type="ECO:0000256" key="1">
    <source>
        <dbReference type="SAM" id="MobiDB-lite"/>
    </source>
</evidence>
<feature type="compositionally biased region" description="Basic and acidic residues" evidence="1">
    <location>
        <begin position="228"/>
        <end position="244"/>
    </location>
</feature>
<sequence length="827" mass="89116">MDSAPASGRKTRETRNVYLSVQREQPSQEAESSTFALGPQFPIASHLDEHKCNPSNAPISLYLREHRPGLSIANQLLCSAVNVEHPSRSSSTAESPYEKEDLNLDTFLPSAFGIYEDTVEDAASLSIDPYDLESGNRKLTQTTVTCLFARCETESLFCSRTGSPTSQAVTPTRFASPSGKSSPLVQVIRVTQLGSPTRKPSRRTQPTTLNRSSLSVDSQNNGMAPTFRNRDRRPNRSSHVDHDLLEGLPVRHWRRGDVTVAPPATQENTTSQNDIWAVELPHGMPKDSHLLPQHSQDLLRAARSGRIYKRPAPLEEEEADVEAVLGDKPEKKDDDTKERGFTAKAWKQIPRHMEGPDIDYLAKRRKGLVTVTARTAPPTATLTKNTVKRIDAAGNEYVQDVIVPHGQKVEGEVISQTVVPDPSAVATDPFAVQQVTPSRSKKSSKKKSKSAASRGRKKKAAAPTSVPASMHLEGATPVTEGASGTVGTDGVKVENETGSTPANNEDTEMGDGSMAASDDDEDGDDGDDGEDEEGSVDNQNSPSKPPRPTSPVPLATATGIKTVPNLGLGDTPMSGLEFPRPHPMIQTERVKSEGQSGSPLKNVALATSALTSPLESPTVAAPFSDAVAPLLEQDHIATAEEKENLDEEMLLETAESAPTEIPEPPPEPTAAEVVASEELLREEEEEEEMLLDIVENANNAQIGGSDAPVAAPEIQAEQPSIPPAEIPTEPIPSEALEIPEEVEEENSVLLENAVLDPVQEEQKVVEEEDDDFPDLLGGLEKSLEKPEQAPVAPKPTEVEEKVETAEPTSIEPSDGMSAADTEKKEDT</sequence>